<reference evidence="5 6" key="1">
    <citation type="submission" date="2016-01" db="EMBL/GenBank/DDBJ databases">
        <authorList>
            <person name="Oliw E.H."/>
        </authorList>
    </citation>
    <scope>NUCLEOTIDE SEQUENCE [LARGE SCALE GENOMIC DNA]</scope>
    <source>
        <strain evidence="5 6">Kerr 14</strain>
    </source>
</reference>
<keyword evidence="3" id="KW-0804">Transcription</keyword>
<dbReference type="Proteomes" id="UP000191897">
    <property type="component" value="Unassembled WGS sequence"/>
</dbReference>
<evidence type="ECO:0000256" key="2">
    <source>
        <dbReference type="ARBA" id="ARBA00023125"/>
    </source>
</evidence>
<evidence type="ECO:0000256" key="3">
    <source>
        <dbReference type="ARBA" id="ARBA00023163"/>
    </source>
</evidence>
<evidence type="ECO:0000313" key="5">
    <source>
        <dbReference type="EMBL" id="CUX67059.1"/>
    </source>
</evidence>
<dbReference type="EMBL" id="FBWC01000041">
    <property type="protein sequence ID" value="CUX67059.1"/>
    <property type="molecule type" value="Genomic_DNA"/>
</dbReference>
<sequence>MVELLATQVQEMEIGQVLKALADEHRRRIIVELAADPLDGERTCNSFELPLSKQTVSHHFKTLLSAGLINQVNYGNRQGISLRRGEIEEKFPGLLSLLQTS</sequence>
<dbReference type="PANTHER" id="PTHR33154:SF12">
    <property type="entry name" value="TRANSCRIPTIONAL REGULATORY PROTEIN"/>
    <property type="match status" value="1"/>
</dbReference>
<dbReference type="PANTHER" id="PTHR33154">
    <property type="entry name" value="TRANSCRIPTIONAL REGULATOR, ARSR FAMILY"/>
    <property type="match status" value="1"/>
</dbReference>
<keyword evidence="2" id="KW-0238">DNA-binding</keyword>
<proteinExistence type="predicted"/>
<dbReference type="InterPro" id="IPR001845">
    <property type="entry name" value="HTH_ArsR_DNA-bd_dom"/>
</dbReference>
<evidence type="ECO:0000259" key="4">
    <source>
        <dbReference type="PROSITE" id="PS50987"/>
    </source>
</evidence>
<dbReference type="GO" id="GO:0003677">
    <property type="term" value="F:DNA binding"/>
    <property type="evidence" value="ECO:0007669"/>
    <property type="project" value="UniProtKB-KW"/>
</dbReference>
<dbReference type="Gene3D" id="1.10.10.10">
    <property type="entry name" value="Winged helix-like DNA-binding domain superfamily/Winged helix DNA-binding domain"/>
    <property type="match status" value="1"/>
</dbReference>
<evidence type="ECO:0000256" key="1">
    <source>
        <dbReference type="ARBA" id="ARBA00023015"/>
    </source>
</evidence>
<organism evidence="5 6">
    <name type="scientific">Agrobacterium tumefaciens str. Kerr 14</name>
    <dbReference type="NCBI Taxonomy" id="1183424"/>
    <lineage>
        <taxon>Bacteria</taxon>
        <taxon>Pseudomonadati</taxon>
        <taxon>Pseudomonadota</taxon>
        <taxon>Alphaproteobacteria</taxon>
        <taxon>Hyphomicrobiales</taxon>
        <taxon>Rhizobiaceae</taxon>
        <taxon>Rhizobium/Agrobacterium group</taxon>
        <taxon>Agrobacterium</taxon>
        <taxon>Agrobacterium tumefaciens complex</taxon>
    </lineage>
</organism>
<name>A0A1S7SD81_AGRTU</name>
<dbReference type="PROSITE" id="PS50987">
    <property type="entry name" value="HTH_ARSR_2"/>
    <property type="match status" value="1"/>
</dbReference>
<dbReference type="GO" id="GO:0003700">
    <property type="term" value="F:DNA-binding transcription factor activity"/>
    <property type="evidence" value="ECO:0007669"/>
    <property type="project" value="InterPro"/>
</dbReference>
<dbReference type="PRINTS" id="PR00778">
    <property type="entry name" value="HTHARSR"/>
</dbReference>
<dbReference type="CDD" id="cd00090">
    <property type="entry name" value="HTH_ARSR"/>
    <property type="match status" value="1"/>
</dbReference>
<dbReference type="InterPro" id="IPR051081">
    <property type="entry name" value="HTH_MetalResp_TranReg"/>
</dbReference>
<dbReference type="AlphaFoldDB" id="A0A1S7SD81"/>
<feature type="domain" description="HTH arsR-type" evidence="4">
    <location>
        <begin position="6"/>
        <end position="101"/>
    </location>
</feature>
<keyword evidence="1" id="KW-0805">Transcription regulation</keyword>
<dbReference type="SMART" id="SM00418">
    <property type="entry name" value="HTH_ARSR"/>
    <property type="match status" value="1"/>
</dbReference>
<accession>A0A1S7SD81</accession>
<evidence type="ECO:0000313" key="6">
    <source>
        <dbReference type="Proteomes" id="UP000191897"/>
    </source>
</evidence>
<dbReference type="Pfam" id="PF01022">
    <property type="entry name" value="HTH_5"/>
    <property type="match status" value="1"/>
</dbReference>
<dbReference type="InterPro" id="IPR036390">
    <property type="entry name" value="WH_DNA-bd_sf"/>
</dbReference>
<dbReference type="InterPro" id="IPR036388">
    <property type="entry name" value="WH-like_DNA-bd_sf"/>
</dbReference>
<dbReference type="RefSeq" id="WP_202034505.1">
    <property type="nucleotide sequence ID" value="NZ_LT009733.1"/>
</dbReference>
<dbReference type="InterPro" id="IPR011991">
    <property type="entry name" value="ArsR-like_HTH"/>
</dbReference>
<gene>
    <name evidence="5" type="ORF">AGR4C_pb20049</name>
</gene>
<dbReference type="SUPFAM" id="SSF46785">
    <property type="entry name" value="Winged helix' DNA-binding domain"/>
    <property type="match status" value="1"/>
</dbReference>
<protein>
    <submittedName>
        <fullName evidence="5">Regulatory protein ArsR</fullName>
    </submittedName>
</protein>